<organism evidence="3 4">
    <name type="scientific">Candidatus Fusobacterium pullicola</name>
    <dbReference type="NCBI Taxonomy" id="2838601"/>
    <lineage>
        <taxon>Bacteria</taxon>
        <taxon>Fusobacteriati</taxon>
        <taxon>Fusobacteriota</taxon>
        <taxon>Fusobacteriia</taxon>
        <taxon>Fusobacteriales</taxon>
        <taxon>Fusobacteriaceae</taxon>
        <taxon>Fusobacterium</taxon>
    </lineage>
</organism>
<proteinExistence type="predicted"/>
<evidence type="ECO:0000313" key="4">
    <source>
        <dbReference type="Proteomes" id="UP000724657"/>
    </source>
</evidence>
<accession>A0A9E2KWF2</accession>
<keyword evidence="2" id="KW-1133">Transmembrane helix</keyword>
<reference evidence="3" key="2">
    <citation type="submission" date="2021-04" db="EMBL/GenBank/DDBJ databases">
        <authorList>
            <person name="Gilroy R."/>
        </authorList>
    </citation>
    <scope>NUCLEOTIDE SEQUENCE</scope>
    <source>
        <strain evidence="3">A6-441</strain>
    </source>
</reference>
<sequence>MNKIFKKESLNFFTLENIENYRSGVLLLESNFFHLLTFTFPKDMDEREREFEINEKLETLFEEYDSFYFLEKELSLESNESTEKTLLILIEKDKIYTLLDNLKEKKISLLGIYPLFLVELFNKDNIEKTYVEIESEKYRIYHFLENKLINYQEIDFDRDELITNPTYLEENLNGESFIYPNQLEIQEFFPMLKVRSWNNYSLNLKDDLNFLPADYIKEINYKKNLKLAILTLSVVTIISTLLFFSLQFFIKKEQNRLNILEENYSNLHEKNLQLREKILNLESEIKDIKEKSRVREFKNIKLTQLLKAIYSCGDLEFSSIEYSDRLIILKGFSSSENEIYRFQNNILDYNFFKNFNHDFIKLNDKNYEFHIEIEVDNGTSKKI</sequence>
<dbReference type="PANTHER" id="PTHR40278:SF1">
    <property type="entry name" value="DNA UTILIZATION PROTEIN HOFN"/>
    <property type="match status" value="1"/>
</dbReference>
<name>A0A9E2KWF2_9FUSO</name>
<feature type="coiled-coil region" evidence="1">
    <location>
        <begin position="250"/>
        <end position="291"/>
    </location>
</feature>
<dbReference type="AlphaFoldDB" id="A0A9E2KWF2"/>
<evidence type="ECO:0000256" key="1">
    <source>
        <dbReference type="SAM" id="Coils"/>
    </source>
</evidence>
<gene>
    <name evidence="3" type="ORF">IAA47_01800</name>
</gene>
<evidence type="ECO:0008006" key="5">
    <source>
        <dbReference type="Google" id="ProtNLM"/>
    </source>
</evidence>
<evidence type="ECO:0000313" key="3">
    <source>
        <dbReference type="EMBL" id="MBU3841728.1"/>
    </source>
</evidence>
<keyword evidence="2" id="KW-0812">Transmembrane</keyword>
<evidence type="ECO:0000256" key="2">
    <source>
        <dbReference type="SAM" id="Phobius"/>
    </source>
</evidence>
<comment type="caution">
    <text evidence="3">The sequence shown here is derived from an EMBL/GenBank/DDBJ whole genome shotgun (WGS) entry which is preliminary data.</text>
</comment>
<feature type="transmembrane region" description="Helical" evidence="2">
    <location>
        <begin position="227"/>
        <end position="250"/>
    </location>
</feature>
<reference evidence="3" key="1">
    <citation type="journal article" date="2021" name="PeerJ">
        <title>Extensive microbial diversity within the chicken gut microbiome revealed by metagenomics and culture.</title>
        <authorList>
            <person name="Gilroy R."/>
            <person name="Ravi A."/>
            <person name="Getino M."/>
            <person name="Pursley I."/>
            <person name="Horton D.L."/>
            <person name="Alikhan N.F."/>
            <person name="Baker D."/>
            <person name="Gharbi K."/>
            <person name="Hall N."/>
            <person name="Watson M."/>
            <person name="Adriaenssens E.M."/>
            <person name="Foster-Nyarko E."/>
            <person name="Jarju S."/>
            <person name="Secka A."/>
            <person name="Antonio M."/>
            <person name="Oren A."/>
            <person name="Chaudhuri R.R."/>
            <person name="La Ragione R."/>
            <person name="Hildebrand F."/>
            <person name="Pallen M.J."/>
        </authorList>
    </citation>
    <scope>NUCLEOTIDE SEQUENCE</scope>
    <source>
        <strain evidence="3">A6-441</strain>
    </source>
</reference>
<dbReference type="Proteomes" id="UP000724657">
    <property type="component" value="Unassembled WGS sequence"/>
</dbReference>
<dbReference type="EMBL" id="JAHLFN010000016">
    <property type="protein sequence ID" value="MBU3841728.1"/>
    <property type="molecule type" value="Genomic_DNA"/>
</dbReference>
<protein>
    <recommendedName>
        <fullName evidence="5">Fimbrial assembly protein</fullName>
    </recommendedName>
</protein>
<dbReference type="InterPro" id="IPR052534">
    <property type="entry name" value="Extracell_DNA_Util/SecSys_Comp"/>
</dbReference>
<dbReference type="PANTHER" id="PTHR40278">
    <property type="entry name" value="DNA UTILIZATION PROTEIN HOFN"/>
    <property type="match status" value="1"/>
</dbReference>
<keyword evidence="1" id="KW-0175">Coiled coil</keyword>
<keyword evidence="2" id="KW-0472">Membrane</keyword>